<keyword evidence="5" id="KW-0813">Transport</keyword>
<evidence type="ECO:0000313" key="6">
    <source>
        <dbReference type="Proteomes" id="UP001549321"/>
    </source>
</evidence>
<dbReference type="InterPro" id="IPR006311">
    <property type="entry name" value="TAT_signal"/>
</dbReference>
<accession>A0ABV2QTQ2</accession>
<sequence>MKKRSDVPFGTASRRTVLKTLAAGAGVAALGGGWSTAALADDRTLTINTNISGEGQRKLMAQFIEEFTKETGIKVQQNAMDHEGYKTAIRNFLVANPPDVCLWFSGDRMRAFVNRGLFDDISDLWVKEGWADKVGALTTTVTVDGKQYGVPTGASFWGIWARKDYLDKYAGGKAPATWDELVAFGDKMVADGISPFAIGTKDLWPSAAWFDYLNLRINGYDFHMKLMAGEASYEDPKLDAVFDKWQELIDKKFFIPNHTSYDWQGAVPFLLQGKAGMYLMGQFLTRNIPAADLDKYTYLQFPTIDPAVPTAEEFPVDSMHIPSGAKNKDLARQFIEFFYQPERLALWVEPEGNIPTRSDVPVLKKDWLLEKGQEILKSAKSASQYYDRDTDPDMAQIGMNGFQQFMADPKSRKAVQARLEQARKRIYKPS</sequence>
<evidence type="ECO:0000256" key="4">
    <source>
        <dbReference type="SAM" id="SignalP"/>
    </source>
</evidence>
<proteinExistence type="inferred from homology"/>
<dbReference type="EMBL" id="JBEPSM010000001">
    <property type="protein sequence ID" value="MET4632407.1"/>
    <property type="molecule type" value="Genomic_DNA"/>
</dbReference>
<keyword evidence="5" id="KW-0762">Sugar transport</keyword>
<dbReference type="Proteomes" id="UP001549321">
    <property type="component" value="Unassembled WGS sequence"/>
</dbReference>
<evidence type="ECO:0000256" key="1">
    <source>
        <dbReference type="ARBA" id="ARBA00004418"/>
    </source>
</evidence>
<keyword evidence="3" id="KW-0574">Periplasm</keyword>
<dbReference type="PANTHER" id="PTHR43649">
    <property type="entry name" value="ARABINOSE-BINDING PROTEIN-RELATED"/>
    <property type="match status" value="1"/>
</dbReference>
<evidence type="ECO:0000256" key="3">
    <source>
        <dbReference type="ARBA" id="ARBA00022764"/>
    </source>
</evidence>
<name>A0ABV2QTQ2_9HYPH</name>
<organism evidence="5 6">
    <name type="scientific">Kaistia defluvii</name>
    <dbReference type="NCBI Taxonomy" id="410841"/>
    <lineage>
        <taxon>Bacteria</taxon>
        <taxon>Pseudomonadati</taxon>
        <taxon>Pseudomonadota</taxon>
        <taxon>Alphaproteobacteria</taxon>
        <taxon>Hyphomicrobiales</taxon>
        <taxon>Kaistiaceae</taxon>
        <taxon>Kaistia</taxon>
    </lineage>
</organism>
<gene>
    <name evidence="5" type="ORF">ABIE08_000320</name>
</gene>
<feature type="chain" id="PRO_5047301170" evidence="4">
    <location>
        <begin position="41"/>
        <end position="430"/>
    </location>
</feature>
<keyword evidence="6" id="KW-1185">Reference proteome</keyword>
<feature type="signal peptide" evidence="4">
    <location>
        <begin position="1"/>
        <end position="40"/>
    </location>
</feature>
<evidence type="ECO:0000256" key="2">
    <source>
        <dbReference type="ARBA" id="ARBA00008520"/>
    </source>
</evidence>
<comment type="subcellular location">
    <subcellularLocation>
        <location evidence="1">Periplasm</location>
    </subcellularLocation>
</comment>
<dbReference type="PANTHER" id="PTHR43649:SF14">
    <property type="entry name" value="BLR3389 PROTEIN"/>
    <property type="match status" value="1"/>
</dbReference>
<dbReference type="RefSeq" id="WP_354548218.1">
    <property type="nucleotide sequence ID" value="NZ_JBEPSM010000001.1"/>
</dbReference>
<dbReference type="InterPro" id="IPR050490">
    <property type="entry name" value="Bact_solute-bd_prot1"/>
</dbReference>
<dbReference type="Gene3D" id="3.40.190.10">
    <property type="entry name" value="Periplasmic binding protein-like II"/>
    <property type="match status" value="2"/>
</dbReference>
<keyword evidence="4" id="KW-0732">Signal</keyword>
<protein>
    <submittedName>
        <fullName evidence="5">Multiple sugar transport system substrate-binding protein</fullName>
    </submittedName>
</protein>
<dbReference type="Pfam" id="PF01547">
    <property type="entry name" value="SBP_bac_1"/>
    <property type="match status" value="1"/>
</dbReference>
<dbReference type="SUPFAM" id="SSF53850">
    <property type="entry name" value="Periplasmic binding protein-like II"/>
    <property type="match status" value="1"/>
</dbReference>
<comment type="similarity">
    <text evidence="2">Belongs to the bacterial solute-binding protein 1 family.</text>
</comment>
<comment type="caution">
    <text evidence="5">The sequence shown here is derived from an EMBL/GenBank/DDBJ whole genome shotgun (WGS) entry which is preliminary data.</text>
</comment>
<reference evidence="5 6" key="1">
    <citation type="submission" date="2024-06" db="EMBL/GenBank/DDBJ databases">
        <title>Sorghum-associated microbial communities from plants grown in Nebraska, USA.</title>
        <authorList>
            <person name="Schachtman D."/>
        </authorList>
    </citation>
    <scope>NUCLEOTIDE SEQUENCE [LARGE SCALE GENOMIC DNA]</scope>
    <source>
        <strain evidence="5 6">3207</strain>
    </source>
</reference>
<dbReference type="PROSITE" id="PS51318">
    <property type="entry name" value="TAT"/>
    <property type="match status" value="1"/>
</dbReference>
<evidence type="ECO:0000313" key="5">
    <source>
        <dbReference type="EMBL" id="MET4632407.1"/>
    </source>
</evidence>
<dbReference type="InterPro" id="IPR006059">
    <property type="entry name" value="SBP"/>
</dbReference>